<dbReference type="EnsemblPlants" id="AUR62031309-RA">
    <property type="protein sequence ID" value="AUR62031309-RA:cds"/>
    <property type="gene ID" value="AUR62031309"/>
</dbReference>
<protein>
    <submittedName>
        <fullName evidence="3">Uncharacterized protein</fullName>
    </submittedName>
</protein>
<keyword evidence="2" id="KW-1133">Transmembrane helix</keyword>
<evidence type="ECO:0000313" key="4">
    <source>
        <dbReference type="Proteomes" id="UP000596660"/>
    </source>
</evidence>
<keyword evidence="2" id="KW-0812">Transmembrane</keyword>
<feature type="region of interest" description="Disordered" evidence="1">
    <location>
        <begin position="67"/>
        <end position="90"/>
    </location>
</feature>
<name>A0A803MKG8_CHEQI</name>
<dbReference type="Proteomes" id="UP000596660">
    <property type="component" value="Unplaced"/>
</dbReference>
<organism evidence="3 4">
    <name type="scientific">Chenopodium quinoa</name>
    <name type="common">Quinoa</name>
    <dbReference type="NCBI Taxonomy" id="63459"/>
    <lineage>
        <taxon>Eukaryota</taxon>
        <taxon>Viridiplantae</taxon>
        <taxon>Streptophyta</taxon>
        <taxon>Embryophyta</taxon>
        <taxon>Tracheophyta</taxon>
        <taxon>Spermatophyta</taxon>
        <taxon>Magnoliopsida</taxon>
        <taxon>eudicotyledons</taxon>
        <taxon>Gunneridae</taxon>
        <taxon>Pentapetalae</taxon>
        <taxon>Caryophyllales</taxon>
        <taxon>Chenopodiaceae</taxon>
        <taxon>Chenopodioideae</taxon>
        <taxon>Atripliceae</taxon>
        <taxon>Chenopodium</taxon>
    </lineage>
</organism>
<dbReference type="Gramene" id="AUR62031309-RA">
    <property type="protein sequence ID" value="AUR62031309-RA:cds"/>
    <property type="gene ID" value="AUR62031309"/>
</dbReference>
<reference evidence="3" key="2">
    <citation type="submission" date="2021-03" db="UniProtKB">
        <authorList>
            <consortium name="EnsemblPlants"/>
        </authorList>
    </citation>
    <scope>IDENTIFICATION</scope>
</reference>
<dbReference type="AlphaFoldDB" id="A0A803MKG8"/>
<evidence type="ECO:0000256" key="2">
    <source>
        <dbReference type="SAM" id="Phobius"/>
    </source>
</evidence>
<feature type="transmembrane region" description="Helical" evidence="2">
    <location>
        <begin position="6"/>
        <end position="23"/>
    </location>
</feature>
<reference evidence="3" key="1">
    <citation type="journal article" date="2017" name="Nature">
        <title>The genome of Chenopodium quinoa.</title>
        <authorList>
            <person name="Jarvis D.E."/>
            <person name="Ho Y.S."/>
            <person name="Lightfoot D.J."/>
            <person name="Schmoeckel S.M."/>
            <person name="Li B."/>
            <person name="Borm T.J.A."/>
            <person name="Ohyanagi H."/>
            <person name="Mineta K."/>
            <person name="Michell C.T."/>
            <person name="Saber N."/>
            <person name="Kharbatia N.M."/>
            <person name="Rupper R.R."/>
            <person name="Sharp A.R."/>
            <person name="Dally N."/>
            <person name="Boughton B.A."/>
            <person name="Woo Y.H."/>
            <person name="Gao G."/>
            <person name="Schijlen E.G.W.M."/>
            <person name="Guo X."/>
            <person name="Momin A.A."/>
            <person name="Negrao S."/>
            <person name="Al-Babili S."/>
            <person name="Gehring C."/>
            <person name="Roessner U."/>
            <person name="Jung C."/>
            <person name="Murphy K."/>
            <person name="Arold S.T."/>
            <person name="Gojobori T."/>
            <person name="van der Linden C.G."/>
            <person name="van Loo E.N."/>
            <person name="Jellen E.N."/>
            <person name="Maughan P.J."/>
            <person name="Tester M."/>
        </authorList>
    </citation>
    <scope>NUCLEOTIDE SEQUENCE [LARGE SCALE GENOMIC DNA]</scope>
    <source>
        <strain evidence="3">cv. PI 614886</strain>
    </source>
</reference>
<evidence type="ECO:0000256" key="1">
    <source>
        <dbReference type="SAM" id="MobiDB-lite"/>
    </source>
</evidence>
<keyword evidence="4" id="KW-1185">Reference proteome</keyword>
<evidence type="ECO:0000313" key="3">
    <source>
        <dbReference type="EnsemblPlants" id="AUR62031309-RA:cds"/>
    </source>
</evidence>
<proteinExistence type="predicted"/>
<dbReference type="OMA" id="DELMYHI"/>
<sequence length="118" mass="13227">MKHSGIILYFIIIITTFCLFAKYTSLSSSPLFSVASPTNDLQGLASRRALSRHLTQHESRAVKVLDATKHSPHQEAYRREEPLKNGHANDDGEEELVYHIDYHGVTTHPGPNPKHGKP</sequence>
<keyword evidence="2" id="KW-0472">Membrane</keyword>
<accession>A0A803MKG8</accession>